<evidence type="ECO:0000313" key="3">
    <source>
        <dbReference type="EMBL" id="KAJ8749470.1"/>
    </source>
</evidence>
<dbReference type="AlphaFoldDB" id="A0AAV8SBB6"/>
<dbReference type="InterPro" id="IPR047365">
    <property type="entry name" value="Tudor_AtPTM-like"/>
</dbReference>
<gene>
    <name evidence="3" type="ORF">K2173_025665</name>
</gene>
<proteinExistence type="predicted"/>
<feature type="region of interest" description="Disordered" evidence="1">
    <location>
        <begin position="124"/>
        <end position="167"/>
    </location>
</feature>
<evidence type="ECO:0000313" key="4">
    <source>
        <dbReference type="Proteomes" id="UP001159364"/>
    </source>
</evidence>
<protein>
    <recommendedName>
        <fullName evidence="2">PTM/DIR17-like Tudor domain-containing protein</fullName>
    </recommendedName>
</protein>
<dbReference type="EMBL" id="JAIWQS010000012">
    <property type="protein sequence ID" value="KAJ8749470.1"/>
    <property type="molecule type" value="Genomic_DNA"/>
</dbReference>
<keyword evidence="4" id="KW-1185">Reference proteome</keyword>
<reference evidence="3 4" key="1">
    <citation type="submission" date="2021-09" db="EMBL/GenBank/DDBJ databases">
        <title>Genomic insights and catalytic innovation underlie evolution of tropane alkaloids biosynthesis.</title>
        <authorList>
            <person name="Wang Y.-J."/>
            <person name="Tian T."/>
            <person name="Huang J.-P."/>
            <person name="Huang S.-X."/>
        </authorList>
    </citation>
    <scope>NUCLEOTIDE SEQUENCE [LARGE SCALE GENOMIC DNA]</scope>
    <source>
        <strain evidence="3">KIB-2018</strain>
        <tissue evidence="3">Leaf</tissue>
    </source>
</reference>
<organism evidence="3 4">
    <name type="scientific">Erythroxylum novogranatense</name>
    <dbReference type="NCBI Taxonomy" id="1862640"/>
    <lineage>
        <taxon>Eukaryota</taxon>
        <taxon>Viridiplantae</taxon>
        <taxon>Streptophyta</taxon>
        <taxon>Embryophyta</taxon>
        <taxon>Tracheophyta</taxon>
        <taxon>Spermatophyta</taxon>
        <taxon>Magnoliopsida</taxon>
        <taxon>eudicotyledons</taxon>
        <taxon>Gunneridae</taxon>
        <taxon>Pentapetalae</taxon>
        <taxon>rosids</taxon>
        <taxon>fabids</taxon>
        <taxon>Malpighiales</taxon>
        <taxon>Erythroxylaceae</taxon>
        <taxon>Erythroxylum</taxon>
    </lineage>
</organism>
<dbReference type="Proteomes" id="UP001159364">
    <property type="component" value="Linkage Group LG12"/>
</dbReference>
<dbReference type="Pfam" id="PF21743">
    <property type="entry name" value="PTM_DIR17_Tudor"/>
    <property type="match status" value="1"/>
</dbReference>
<evidence type="ECO:0000256" key="1">
    <source>
        <dbReference type="SAM" id="MobiDB-lite"/>
    </source>
</evidence>
<evidence type="ECO:0000259" key="2">
    <source>
        <dbReference type="Pfam" id="PF21743"/>
    </source>
</evidence>
<feature type="compositionally biased region" description="Pro residues" evidence="1">
    <location>
        <begin position="126"/>
        <end position="137"/>
    </location>
</feature>
<feature type="domain" description="PTM/DIR17-like Tudor" evidence="2">
    <location>
        <begin position="43"/>
        <end position="84"/>
    </location>
</feature>
<comment type="caution">
    <text evidence="3">The sequence shown here is derived from an EMBL/GenBank/DDBJ whole genome shotgun (WGS) entry which is preliminary data.</text>
</comment>
<name>A0AAV8SBB6_9ROSI</name>
<accession>A0AAV8SBB6</accession>
<sequence length="184" mass="20589">MASSSNVPFNGFGSLSAALSINKDEHDRRILDEAALEIGAIIMKNVNGVTIMGIVIDFDLEIDSYKVVYEDNQMEEIARRELHNYLAPPYLASDYLMELNESFNLARGQVSPADLARLEEAKAMMPPTPSPSLPTPPKKSSQPENNEPPVAKKPRAKRASVDPKTYVPLALRETKKDAYYWFFE</sequence>